<dbReference type="NCBIfam" id="TIGR02436">
    <property type="entry name" value="four helix bundle protein"/>
    <property type="match status" value="1"/>
</dbReference>
<proteinExistence type="predicted"/>
<dbReference type="Pfam" id="PF05635">
    <property type="entry name" value="23S_rRNA_IVP"/>
    <property type="match status" value="1"/>
</dbReference>
<organism evidence="1">
    <name type="scientific">candidate division CPR3 bacterium</name>
    <dbReference type="NCBI Taxonomy" id="2268181"/>
    <lineage>
        <taxon>Bacteria</taxon>
        <taxon>Bacteria division CPR3</taxon>
    </lineage>
</organism>
<dbReference type="InterPro" id="IPR012657">
    <property type="entry name" value="23S_rRNA-intervening_sequence"/>
</dbReference>
<reference evidence="1" key="1">
    <citation type="journal article" date="2020" name="mSystems">
        <title>Genome- and Community-Level Interaction Insights into Carbon Utilization and Element Cycling Functions of Hydrothermarchaeota in Hydrothermal Sediment.</title>
        <authorList>
            <person name="Zhou Z."/>
            <person name="Liu Y."/>
            <person name="Xu W."/>
            <person name="Pan J."/>
            <person name="Luo Z.H."/>
            <person name="Li M."/>
        </authorList>
    </citation>
    <scope>NUCLEOTIDE SEQUENCE [LARGE SCALE GENOMIC DNA]</scope>
    <source>
        <strain evidence="1">SpSt-579</strain>
    </source>
</reference>
<dbReference type="SUPFAM" id="SSF158446">
    <property type="entry name" value="IVS-encoded protein-like"/>
    <property type="match status" value="1"/>
</dbReference>
<protein>
    <submittedName>
        <fullName evidence="1">Four helix bundle protein</fullName>
    </submittedName>
</protein>
<sequence length="134" mass="15520">MAIEREKAKSFYNLEVWQVGHSLVLDIYRITNRFPKNELFCLTSQIRKASVSVTSNLAEGFGRSSYKEKIYFYNISMGSVIEIQNQLLISSDLKYISKEDFLFIGEKTIKIHKMINALIKKIKINNNKTLTTNC</sequence>
<dbReference type="InterPro" id="IPR036583">
    <property type="entry name" value="23S_rRNA_IVS_sf"/>
</dbReference>
<evidence type="ECO:0000313" key="1">
    <source>
        <dbReference type="EMBL" id="HGT70714.1"/>
    </source>
</evidence>
<comment type="caution">
    <text evidence="1">The sequence shown here is derived from an EMBL/GenBank/DDBJ whole genome shotgun (WGS) entry which is preliminary data.</text>
</comment>
<accession>A0A7C4M1X5</accession>
<gene>
    <name evidence="1" type="ORF">ENT43_00450</name>
</gene>
<dbReference type="AlphaFoldDB" id="A0A7C4M1X5"/>
<name>A0A7C4M1X5_UNCC3</name>
<dbReference type="CDD" id="cd16377">
    <property type="entry name" value="23S_rRNA_IVP_like"/>
    <property type="match status" value="1"/>
</dbReference>
<dbReference type="PANTHER" id="PTHR38471">
    <property type="entry name" value="FOUR HELIX BUNDLE PROTEIN"/>
    <property type="match status" value="1"/>
</dbReference>
<dbReference type="PANTHER" id="PTHR38471:SF2">
    <property type="entry name" value="FOUR HELIX BUNDLE PROTEIN"/>
    <property type="match status" value="1"/>
</dbReference>
<dbReference type="Gene3D" id="1.20.1440.60">
    <property type="entry name" value="23S rRNA-intervening sequence"/>
    <property type="match status" value="1"/>
</dbReference>
<dbReference type="EMBL" id="DSYQ01000002">
    <property type="protein sequence ID" value="HGT70714.1"/>
    <property type="molecule type" value="Genomic_DNA"/>
</dbReference>